<organism evidence="1 2">
    <name type="scientific">Trichonephila inaurata madagascariensis</name>
    <dbReference type="NCBI Taxonomy" id="2747483"/>
    <lineage>
        <taxon>Eukaryota</taxon>
        <taxon>Metazoa</taxon>
        <taxon>Ecdysozoa</taxon>
        <taxon>Arthropoda</taxon>
        <taxon>Chelicerata</taxon>
        <taxon>Arachnida</taxon>
        <taxon>Araneae</taxon>
        <taxon>Araneomorphae</taxon>
        <taxon>Entelegynae</taxon>
        <taxon>Araneoidea</taxon>
        <taxon>Nephilidae</taxon>
        <taxon>Trichonephila</taxon>
        <taxon>Trichonephila inaurata</taxon>
    </lineage>
</organism>
<dbReference type="Proteomes" id="UP000886998">
    <property type="component" value="Unassembled WGS sequence"/>
</dbReference>
<keyword evidence="2" id="KW-1185">Reference proteome</keyword>
<evidence type="ECO:0000313" key="1">
    <source>
        <dbReference type="EMBL" id="GFY71123.1"/>
    </source>
</evidence>
<sequence>MYKREECNLRETREIDRLTETQSCDGANSTRKKETGVVKEFMKKGRSFGSVLRVNIYEKNHFNGRNIILGKVILVSIGFEKHRNKVSSGCLDHSF</sequence>
<dbReference type="EMBL" id="BMAV01018626">
    <property type="protein sequence ID" value="GFY71123.1"/>
    <property type="molecule type" value="Genomic_DNA"/>
</dbReference>
<dbReference type="AlphaFoldDB" id="A0A8X6YF22"/>
<evidence type="ECO:0000313" key="2">
    <source>
        <dbReference type="Proteomes" id="UP000886998"/>
    </source>
</evidence>
<accession>A0A8X6YF22</accession>
<gene>
    <name evidence="1" type="ORF">TNIN_333841</name>
</gene>
<comment type="caution">
    <text evidence="1">The sequence shown here is derived from an EMBL/GenBank/DDBJ whole genome shotgun (WGS) entry which is preliminary data.</text>
</comment>
<reference evidence="1" key="1">
    <citation type="submission" date="2020-08" db="EMBL/GenBank/DDBJ databases">
        <title>Multicomponent nature underlies the extraordinary mechanical properties of spider dragline silk.</title>
        <authorList>
            <person name="Kono N."/>
            <person name="Nakamura H."/>
            <person name="Mori M."/>
            <person name="Yoshida Y."/>
            <person name="Ohtoshi R."/>
            <person name="Malay A.D."/>
            <person name="Moran D.A.P."/>
            <person name="Tomita M."/>
            <person name="Numata K."/>
            <person name="Arakawa K."/>
        </authorList>
    </citation>
    <scope>NUCLEOTIDE SEQUENCE</scope>
</reference>
<name>A0A8X6YF22_9ARAC</name>
<protein>
    <submittedName>
        <fullName evidence="1">Uncharacterized protein</fullName>
    </submittedName>
</protein>
<proteinExistence type="predicted"/>